<sequence length="196" mass="22108">MTKTTFIPMRTFAVLNAVPKERLGQVLTRVLDKMARNEVEVFSASEKSQLETILMLSGEQIDSIIDVTMTIYHDAAMFGHVDQNLLTSHGVDENVVHAIEKAWRKRGRSVAAQIAAFKMVCRPALQLRKTEWRLHLEMGSNKRSRQSKPLAILQLDLVGPSANENEKMDVEISHTELRSLFLQLNAIQAELDTSPL</sequence>
<feature type="domain" description="COMM" evidence="1">
    <location>
        <begin position="126"/>
        <end position="195"/>
    </location>
</feature>
<dbReference type="OMA" id="FVEFNHK"/>
<dbReference type="Pfam" id="PF07258">
    <property type="entry name" value="COMM_domain"/>
    <property type="match status" value="1"/>
</dbReference>
<reference evidence="3" key="1">
    <citation type="submission" date="2014-09" db="EMBL/GenBank/DDBJ databases">
        <authorList>
            <person name="Sharma Rahul"/>
            <person name="Thines Marco"/>
        </authorList>
    </citation>
    <scope>NUCLEOTIDE SEQUENCE [LARGE SCALE GENOMIC DNA]</scope>
</reference>
<dbReference type="STRING" id="4781.A0A0P1B2F9"/>
<dbReference type="InterPro" id="IPR037361">
    <property type="entry name" value="COMMD10"/>
</dbReference>
<dbReference type="Proteomes" id="UP000054928">
    <property type="component" value="Unassembled WGS sequence"/>
</dbReference>
<dbReference type="RefSeq" id="XP_024584433.1">
    <property type="nucleotide sequence ID" value="XM_024719100.1"/>
</dbReference>
<dbReference type="PANTHER" id="PTHR12333:SF0">
    <property type="entry name" value="COMM DOMAIN-CONTAINING PROTEIN 10"/>
    <property type="match status" value="1"/>
</dbReference>
<dbReference type="PROSITE" id="PS51269">
    <property type="entry name" value="COMM"/>
    <property type="match status" value="1"/>
</dbReference>
<accession>A0A0P1B2F9</accession>
<evidence type="ECO:0000313" key="3">
    <source>
        <dbReference type="Proteomes" id="UP000054928"/>
    </source>
</evidence>
<evidence type="ECO:0000313" key="2">
    <source>
        <dbReference type="EMBL" id="CEG48064.1"/>
    </source>
</evidence>
<proteinExistence type="predicted"/>
<dbReference type="OrthoDB" id="77522at2759"/>
<organism evidence="2 3">
    <name type="scientific">Plasmopara halstedii</name>
    <name type="common">Downy mildew of sunflower</name>
    <dbReference type="NCBI Taxonomy" id="4781"/>
    <lineage>
        <taxon>Eukaryota</taxon>
        <taxon>Sar</taxon>
        <taxon>Stramenopiles</taxon>
        <taxon>Oomycota</taxon>
        <taxon>Peronosporomycetes</taxon>
        <taxon>Peronosporales</taxon>
        <taxon>Peronosporaceae</taxon>
        <taxon>Plasmopara</taxon>
    </lineage>
</organism>
<dbReference type="EMBL" id="CCYD01002887">
    <property type="protein sequence ID" value="CEG48064.1"/>
    <property type="molecule type" value="Genomic_DNA"/>
</dbReference>
<evidence type="ECO:0000259" key="1">
    <source>
        <dbReference type="PROSITE" id="PS51269"/>
    </source>
</evidence>
<protein>
    <submittedName>
        <fullName evidence="2">HCaRG</fullName>
    </submittedName>
</protein>
<dbReference type="InterPro" id="IPR017920">
    <property type="entry name" value="COMM"/>
</dbReference>
<dbReference type="GeneID" id="36400595"/>
<dbReference type="PANTHER" id="PTHR12333">
    <property type="entry name" value="COMM DOMAIN CONTAINING PROTEIN 10"/>
    <property type="match status" value="1"/>
</dbReference>
<dbReference type="AlphaFoldDB" id="A0A0P1B2F9"/>
<name>A0A0P1B2F9_PLAHL</name>
<keyword evidence="3" id="KW-1185">Reference proteome</keyword>